<feature type="domain" description="DNA methylase N-4/N-6" evidence="5">
    <location>
        <begin position="114"/>
        <end position="148"/>
    </location>
</feature>
<feature type="region of interest" description="Disordered" evidence="4">
    <location>
        <begin position="734"/>
        <end position="753"/>
    </location>
</feature>
<keyword evidence="7" id="KW-1185">Reference proteome</keyword>
<sequence length="753" mass="83402">MSGRAAIRRAASSGWERLARTEAPELPFESLPSDGIALAPLPGTRALEDDGFPFEALSDVAETESWRKEINRPTTHIHKWWAQRLGTVFRAMTIGAFAPSGTDIFDLFYKPVRIPGGTVFDPFMGSGTTLAETVKLGAKAVGRDINPVAHFLVKCALSVHDRAAILDTFHAIERDVAGKLRSFYRATLPDGTQAEVLYYFWVKTADCPSCASPVDLFSSQIFARHAYPKKFPQSQAVCLHCGGINEVHVEARDTKCGSCKKTFDPNAGPAKGQSATCPCCEHTFPIAKTIRASGKPPAHRMYAKLVLLPDGKKAYHPATDEDRALYAKAERALAKRKNAYPVVAIEPGYNTNQALGYNYRSWHDMFNARQLLCLSMLADRIRAISDPVLRELFTCLFSGALEFNNMFASYKGEGTGAVRHMFAHHILKPERVPLEANLWGTAKSSGSFSTMFEGRIRRALDYADDPFELRVSKGSKTEKVFGLSEKIGAPVADDYTAFARDARVYLSCGDSGSTDLPGRSVDVVLTDPPFFDNVHYSQLADFFHVWQRHILGENGTRVTDTTRSDREVQNADGNEFTDRLASVWEETHRVLKDDGLLAFTYHHSRQEGWRCVLQALMQAGFGITAAHPIKAEMSVAMPKQQAKEPIDLDIILVCRKRSKLETHRWNGDLWGTVAPPAQEQVNRLRAANRKLSRNDVRIIVMAQLLRQLSRSPTLDTALHLLDSANGDTEALIDRIHGGGTGQSDKPVKRKGAV</sequence>
<evidence type="ECO:0000256" key="4">
    <source>
        <dbReference type="SAM" id="MobiDB-lite"/>
    </source>
</evidence>
<reference evidence="6 7" key="1">
    <citation type="journal article" date="2021" name="Genome Biol. Evol.">
        <title>Complete Genome Sequencing of a Novel Gloeobacter Species from a Waterfall Cave in Mexico.</title>
        <authorList>
            <person name="Saw J.H."/>
            <person name="Cardona T."/>
            <person name="Montejano G."/>
        </authorList>
    </citation>
    <scope>NUCLEOTIDE SEQUENCE [LARGE SCALE GENOMIC DNA]</scope>
    <source>
        <strain evidence="6">MG652769</strain>
    </source>
</reference>
<keyword evidence="3" id="KW-0808">Transferase</keyword>
<dbReference type="InterPro" id="IPR002941">
    <property type="entry name" value="DNA_methylase_N4/N6"/>
</dbReference>
<proteinExistence type="inferred from homology"/>
<evidence type="ECO:0000256" key="2">
    <source>
        <dbReference type="ARBA" id="ARBA00022603"/>
    </source>
</evidence>
<dbReference type="SUPFAM" id="SSF53335">
    <property type="entry name" value="S-adenosyl-L-methionine-dependent methyltransferases"/>
    <property type="match status" value="2"/>
</dbReference>
<dbReference type="PROSITE" id="PS00092">
    <property type="entry name" value="N6_MTASE"/>
    <property type="match status" value="1"/>
</dbReference>
<dbReference type="EMBL" id="CP063845">
    <property type="protein sequence ID" value="UFP94620.1"/>
    <property type="molecule type" value="Genomic_DNA"/>
</dbReference>
<keyword evidence="2" id="KW-0489">Methyltransferase</keyword>
<evidence type="ECO:0000259" key="5">
    <source>
        <dbReference type="Pfam" id="PF01555"/>
    </source>
</evidence>
<evidence type="ECO:0000313" key="7">
    <source>
        <dbReference type="Proteomes" id="UP001054846"/>
    </source>
</evidence>
<organism evidence="6 7">
    <name type="scientific">Gloeobacter morelensis MG652769</name>
    <dbReference type="NCBI Taxonomy" id="2781736"/>
    <lineage>
        <taxon>Bacteria</taxon>
        <taxon>Bacillati</taxon>
        <taxon>Cyanobacteriota</taxon>
        <taxon>Cyanophyceae</taxon>
        <taxon>Gloeobacterales</taxon>
        <taxon>Gloeobacteraceae</taxon>
        <taxon>Gloeobacter</taxon>
        <taxon>Gloeobacter morelensis</taxon>
    </lineage>
</organism>
<name>A0ABY3PLP2_9CYAN</name>
<accession>A0ABY3PLP2</accession>
<evidence type="ECO:0000256" key="1">
    <source>
        <dbReference type="ARBA" id="ARBA00006594"/>
    </source>
</evidence>
<protein>
    <submittedName>
        <fullName evidence="6">DUF1156 domain-containing protein</fullName>
    </submittedName>
</protein>
<dbReference type="InterPro" id="IPR029063">
    <property type="entry name" value="SAM-dependent_MTases_sf"/>
</dbReference>
<dbReference type="Proteomes" id="UP001054846">
    <property type="component" value="Chromosome"/>
</dbReference>
<evidence type="ECO:0000313" key="6">
    <source>
        <dbReference type="EMBL" id="UFP94620.1"/>
    </source>
</evidence>
<dbReference type="Pfam" id="PF01555">
    <property type="entry name" value="N6_N4_Mtase"/>
    <property type="match status" value="2"/>
</dbReference>
<comment type="similarity">
    <text evidence="1">Belongs to the N(4)/N(6)-methyltransferase family.</text>
</comment>
<gene>
    <name evidence="6" type="ORF">ISF26_23295</name>
</gene>
<dbReference type="InterPro" id="IPR002052">
    <property type="entry name" value="DNA_methylase_N6_adenine_CS"/>
</dbReference>
<feature type="domain" description="DNA methylase N-4/N-6" evidence="5">
    <location>
        <begin position="521"/>
        <end position="664"/>
    </location>
</feature>
<dbReference type="Gene3D" id="3.40.50.150">
    <property type="entry name" value="Vaccinia Virus protein VP39"/>
    <property type="match status" value="2"/>
</dbReference>
<evidence type="ECO:0000256" key="3">
    <source>
        <dbReference type="ARBA" id="ARBA00022679"/>
    </source>
</evidence>
<dbReference type="RefSeq" id="WP_230841671.1">
    <property type="nucleotide sequence ID" value="NZ_CP063845.1"/>
</dbReference>